<feature type="region of interest" description="Disordered" evidence="1">
    <location>
        <begin position="197"/>
        <end position="286"/>
    </location>
</feature>
<keyword evidence="3" id="KW-1185">Reference proteome</keyword>
<proteinExistence type="predicted"/>
<dbReference type="EMBL" id="KE145371">
    <property type="protein sequence ID" value="EPE26207.1"/>
    <property type="molecule type" value="Genomic_DNA"/>
</dbReference>
<name>S3CI94_GLAL2</name>
<feature type="compositionally biased region" description="Polar residues" evidence="1">
    <location>
        <begin position="264"/>
        <end position="280"/>
    </location>
</feature>
<dbReference type="RefSeq" id="XP_008087526.1">
    <property type="nucleotide sequence ID" value="XM_008089335.1"/>
</dbReference>
<protein>
    <submittedName>
        <fullName evidence="2">Uncharacterized protein</fullName>
    </submittedName>
</protein>
<feature type="compositionally biased region" description="Basic and acidic residues" evidence="1">
    <location>
        <begin position="222"/>
        <end position="242"/>
    </location>
</feature>
<sequence length="286" mass="32215">MSPTKLVFELTPQLQSILQREIEATGPRRLHPWLSSDTKIVNGREIYDSSMDLPDLDDQKAILAWLGLNEEATERALQDYRDHLAGNVPLEFGPVLVQLDTPEETLVYNLSEMFISGIAKEWGFDEAEDYEGYVNSAVEIGSKPEFALLCGLHPDLKVEDGEAEYWYRHPPRNYVEELVQSYAILLPRLWKQRANARQPEEAEKVSDQETETSKPDLPQEGAKSEHEDAKSDSPIEHEDKSPEQSTEPENTKPDRPAEQEDSVSKPSVNLVSAVTYNPPSSALAVN</sequence>
<evidence type="ECO:0000313" key="3">
    <source>
        <dbReference type="Proteomes" id="UP000016922"/>
    </source>
</evidence>
<evidence type="ECO:0000313" key="2">
    <source>
        <dbReference type="EMBL" id="EPE26207.1"/>
    </source>
</evidence>
<gene>
    <name evidence="2" type="ORF">GLAREA_02119</name>
</gene>
<feature type="compositionally biased region" description="Basic and acidic residues" evidence="1">
    <location>
        <begin position="198"/>
        <end position="214"/>
    </location>
</feature>
<dbReference type="Proteomes" id="UP000016922">
    <property type="component" value="Unassembled WGS sequence"/>
</dbReference>
<dbReference type="OrthoDB" id="4633200at2759"/>
<dbReference type="KEGG" id="glz:GLAREA_02119"/>
<feature type="compositionally biased region" description="Basic and acidic residues" evidence="1">
    <location>
        <begin position="249"/>
        <end position="258"/>
    </location>
</feature>
<organism evidence="2 3">
    <name type="scientific">Glarea lozoyensis (strain ATCC 20868 / MF5171)</name>
    <dbReference type="NCBI Taxonomy" id="1116229"/>
    <lineage>
        <taxon>Eukaryota</taxon>
        <taxon>Fungi</taxon>
        <taxon>Dikarya</taxon>
        <taxon>Ascomycota</taxon>
        <taxon>Pezizomycotina</taxon>
        <taxon>Leotiomycetes</taxon>
        <taxon>Helotiales</taxon>
        <taxon>Helotiaceae</taxon>
        <taxon>Glarea</taxon>
    </lineage>
</organism>
<dbReference type="GeneID" id="19461177"/>
<evidence type="ECO:0000256" key="1">
    <source>
        <dbReference type="SAM" id="MobiDB-lite"/>
    </source>
</evidence>
<dbReference type="HOGENOM" id="CLU_973345_0_0_1"/>
<reference evidence="2 3" key="1">
    <citation type="journal article" date="2013" name="BMC Genomics">
        <title>Genomics-driven discovery of the pneumocandin biosynthetic gene cluster in the fungus Glarea lozoyensis.</title>
        <authorList>
            <person name="Chen L."/>
            <person name="Yue Q."/>
            <person name="Zhang X."/>
            <person name="Xiang M."/>
            <person name="Wang C."/>
            <person name="Li S."/>
            <person name="Che Y."/>
            <person name="Ortiz-Lopez F.J."/>
            <person name="Bills G.F."/>
            <person name="Liu X."/>
            <person name="An Z."/>
        </authorList>
    </citation>
    <scope>NUCLEOTIDE SEQUENCE [LARGE SCALE GENOMIC DNA]</scope>
    <source>
        <strain evidence="3">ATCC 20868 / MF5171</strain>
    </source>
</reference>
<accession>S3CI94</accession>
<dbReference type="AlphaFoldDB" id="S3CI94"/>